<proteinExistence type="predicted"/>
<sequence>MSAEDRKLRSTSNETKAHTLRSEAIKGFRSIGVDFAKSDLDEYVSSVLDGRDYRFVITF</sequence>
<dbReference type="AlphaFoldDB" id="A0A971D099"/>
<accession>A0A971D099</accession>
<comment type="caution">
    <text evidence="1">The sequence shown here is derived from an EMBL/GenBank/DDBJ whole genome shotgun (WGS) entry which is preliminary data.</text>
</comment>
<gene>
    <name evidence="1" type="ORF">GXW98_09075</name>
</gene>
<dbReference type="Proteomes" id="UP000767327">
    <property type="component" value="Unassembled WGS sequence"/>
</dbReference>
<reference evidence="1" key="1">
    <citation type="journal article" date="2020" name="Biotechnol. Biofuels">
        <title>New insights from the biogas microbiome by comprehensive genome-resolved metagenomics of nearly 1600 species originating from multiple anaerobic digesters.</title>
        <authorList>
            <person name="Campanaro S."/>
            <person name="Treu L."/>
            <person name="Rodriguez-R L.M."/>
            <person name="Kovalovszki A."/>
            <person name="Ziels R.M."/>
            <person name="Maus I."/>
            <person name="Zhu X."/>
            <person name="Kougias P.G."/>
            <person name="Basile A."/>
            <person name="Luo G."/>
            <person name="Schluter A."/>
            <person name="Konstantinidis K.T."/>
            <person name="Angelidaki I."/>
        </authorList>
    </citation>
    <scope>NUCLEOTIDE SEQUENCE</scope>
    <source>
        <strain evidence="1">AS01afH2WH_6</strain>
    </source>
</reference>
<organism evidence="1 2">
    <name type="scientific">Bifidobacterium crudilactis</name>
    <dbReference type="NCBI Taxonomy" id="327277"/>
    <lineage>
        <taxon>Bacteria</taxon>
        <taxon>Bacillati</taxon>
        <taxon>Actinomycetota</taxon>
        <taxon>Actinomycetes</taxon>
        <taxon>Bifidobacteriales</taxon>
        <taxon>Bifidobacteriaceae</taxon>
        <taxon>Bifidobacterium</taxon>
    </lineage>
</organism>
<reference evidence="1" key="2">
    <citation type="submission" date="2020-01" db="EMBL/GenBank/DDBJ databases">
        <authorList>
            <person name="Campanaro S."/>
        </authorList>
    </citation>
    <scope>NUCLEOTIDE SEQUENCE</scope>
    <source>
        <strain evidence="1">AS01afH2WH_6</strain>
    </source>
</reference>
<name>A0A971D099_9BIFI</name>
<evidence type="ECO:0000313" key="1">
    <source>
        <dbReference type="EMBL" id="NLT80414.1"/>
    </source>
</evidence>
<dbReference type="EMBL" id="JAAXZR010000027">
    <property type="protein sequence ID" value="NLT80414.1"/>
    <property type="molecule type" value="Genomic_DNA"/>
</dbReference>
<evidence type="ECO:0000313" key="2">
    <source>
        <dbReference type="Proteomes" id="UP000767327"/>
    </source>
</evidence>
<protein>
    <submittedName>
        <fullName evidence="1">Uncharacterized protein</fullName>
    </submittedName>
</protein>
<dbReference type="RefSeq" id="WP_273174596.1">
    <property type="nucleotide sequence ID" value="NZ_JAAXZR010000027.1"/>
</dbReference>